<reference evidence="9 10" key="1">
    <citation type="submission" date="2019-08" db="EMBL/GenBank/DDBJ databases">
        <title>Five species of Acinetobacter isolated from floral nectar and animal pollinators.</title>
        <authorList>
            <person name="Hendry T.A."/>
        </authorList>
    </citation>
    <scope>NUCLEOTIDE SEQUENCE [LARGE SCALE GENOMIC DNA]</scope>
    <source>
        <strain evidence="9 10">MD18.27</strain>
    </source>
</reference>
<dbReference type="InterPro" id="IPR013783">
    <property type="entry name" value="Ig-like_fold"/>
</dbReference>
<dbReference type="InterPro" id="IPR016147">
    <property type="entry name" value="Pili_assmbl_chaperone_N"/>
</dbReference>
<dbReference type="InterPro" id="IPR016148">
    <property type="entry name" value="Pili_assmbl_chaperone_C"/>
</dbReference>
<feature type="chain" id="PRO_5045451677" evidence="6">
    <location>
        <begin position="25"/>
        <end position="239"/>
    </location>
</feature>
<evidence type="ECO:0000259" key="8">
    <source>
        <dbReference type="Pfam" id="PF02753"/>
    </source>
</evidence>
<evidence type="ECO:0000256" key="1">
    <source>
        <dbReference type="ARBA" id="ARBA00004418"/>
    </source>
</evidence>
<dbReference type="InterPro" id="IPR050643">
    <property type="entry name" value="Periplasmic_pilus_chap"/>
</dbReference>
<comment type="similarity">
    <text evidence="2">Belongs to the periplasmic pilus chaperone family.</text>
</comment>
<accession>A0ABU6DRN7</accession>
<gene>
    <name evidence="9" type="ORF">I2F25_05555</name>
</gene>
<dbReference type="Gene3D" id="2.60.40.10">
    <property type="entry name" value="Immunoglobulins"/>
    <property type="match status" value="2"/>
</dbReference>
<evidence type="ECO:0000313" key="9">
    <source>
        <dbReference type="EMBL" id="MEB5476519.1"/>
    </source>
</evidence>
<dbReference type="PRINTS" id="PR00969">
    <property type="entry name" value="CHAPERONPILI"/>
</dbReference>
<dbReference type="InterPro" id="IPR008962">
    <property type="entry name" value="PapD-like_sf"/>
</dbReference>
<dbReference type="PANTHER" id="PTHR30251">
    <property type="entry name" value="PILUS ASSEMBLY CHAPERONE"/>
    <property type="match status" value="1"/>
</dbReference>
<keyword evidence="4" id="KW-0574">Periplasm</keyword>
<evidence type="ECO:0000256" key="5">
    <source>
        <dbReference type="ARBA" id="ARBA00023186"/>
    </source>
</evidence>
<dbReference type="InterPro" id="IPR001829">
    <property type="entry name" value="Pili_assmbl_chaperone_bac"/>
</dbReference>
<comment type="subcellular location">
    <subcellularLocation>
        <location evidence="1">Periplasm</location>
    </subcellularLocation>
</comment>
<keyword evidence="5" id="KW-0143">Chaperone</keyword>
<evidence type="ECO:0000259" key="7">
    <source>
        <dbReference type="Pfam" id="PF00345"/>
    </source>
</evidence>
<proteinExistence type="inferred from homology"/>
<feature type="domain" description="Pili assembly chaperone C-terminal" evidence="8">
    <location>
        <begin position="174"/>
        <end position="233"/>
    </location>
</feature>
<organism evidence="9 10">
    <name type="scientific">Acinetobacter pollinis</name>
    <dbReference type="NCBI Taxonomy" id="2605270"/>
    <lineage>
        <taxon>Bacteria</taxon>
        <taxon>Pseudomonadati</taxon>
        <taxon>Pseudomonadota</taxon>
        <taxon>Gammaproteobacteria</taxon>
        <taxon>Moraxellales</taxon>
        <taxon>Moraxellaceae</taxon>
        <taxon>Acinetobacter</taxon>
    </lineage>
</organism>
<evidence type="ECO:0000256" key="4">
    <source>
        <dbReference type="ARBA" id="ARBA00022764"/>
    </source>
</evidence>
<dbReference type="SUPFAM" id="SSF49354">
    <property type="entry name" value="PapD-like"/>
    <property type="match status" value="1"/>
</dbReference>
<name>A0ABU6DRN7_9GAMM</name>
<dbReference type="EMBL" id="VTDN01000003">
    <property type="protein sequence ID" value="MEB5476519.1"/>
    <property type="molecule type" value="Genomic_DNA"/>
</dbReference>
<sequence>MRIRNLLSQTIFILTAMVSMNNHAEVILHSTRIIFPSESKETTLQISNEGAQPSLIQSWLDNGNPNSTPDEIQLPFVITPPIARIDPQKSQTLRILALPNSNQLNQQQESLFWLNVLDIPPKPASQTAEEKGNFLQLAIRSRIKFIYRPSSIKDNVNDAPKKLSWSHEGNKISIKNPTPFYITITSIFSKENRKLDLAPQGVLISPYSEYSVDNPKQLSQLRFSTINDYGSHTEQDVKF</sequence>
<evidence type="ECO:0000256" key="2">
    <source>
        <dbReference type="ARBA" id="ARBA00007399"/>
    </source>
</evidence>
<evidence type="ECO:0000313" key="10">
    <source>
        <dbReference type="Proteomes" id="UP001339883"/>
    </source>
</evidence>
<dbReference type="InterPro" id="IPR036316">
    <property type="entry name" value="Pili_assmbl_chap_C_dom_sf"/>
</dbReference>
<dbReference type="RefSeq" id="WP_411800676.1">
    <property type="nucleotide sequence ID" value="NZ_VTDN01000003.1"/>
</dbReference>
<evidence type="ECO:0000256" key="3">
    <source>
        <dbReference type="ARBA" id="ARBA00022729"/>
    </source>
</evidence>
<dbReference type="Proteomes" id="UP001339883">
    <property type="component" value="Unassembled WGS sequence"/>
</dbReference>
<dbReference type="Pfam" id="PF02753">
    <property type="entry name" value="PapD_C"/>
    <property type="match status" value="1"/>
</dbReference>
<comment type="caution">
    <text evidence="9">The sequence shown here is derived from an EMBL/GenBank/DDBJ whole genome shotgun (WGS) entry which is preliminary data.</text>
</comment>
<dbReference type="SUPFAM" id="SSF49584">
    <property type="entry name" value="Periplasmic chaperone C-domain"/>
    <property type="match status" value="1"/>
</dbReference>
<keyword evidence="3 6" id="KW-0732">Signal</keyword>
<evidence type="ECO:0000256" key="6">
    <source>
        <dbReference type="SAM" id="SignalP"/>
    </source>
</evidence>
<protein>
    <submittedName>
        <fullName evidence="9">Molecular chaperone</fullName>
    </submittedName>
</protein>
<feature type="domain" description="Pili assembly chaperone N-terminal" evidence="7">
    <location>
        <begin position="26"/>
        <end position="152"/>
    </location>
</feature>
<dbReference type="PANTHER" id="PTHR30251:SF10">
    <property type="entry name" value="FIMBRIAL CHAPERONE YEHC-RELATED"/>
    <property type="match status" value="1"/>
</dbReference>
<keyword evidence="10" id="KW-1185">Reference proteome</keyword>
<dbReference type="Pfam" id="PF00345">
    <property type="entry name" value="PapD_N"/>
    <property type="match status" value="1"/>
</dbReference>
<feature type="signal peptide" evidence="6">
    <location>
        <begin position="1"/>
        <end position="24"/>
    </location>
</feature>